<reference evidence="1 2" key="1">
    <citation type="submission" date="2022-09" db="EMBL/GenBank/DDBJ databases">
        <title>Genome sequencing of four strains from tibetan pig.</title>
        <authorList>
            <person name="Feng J."/>
        </authorList>
    </citation>
    <scope>NUCLEOTIDE SEQUENCE [LARGE SCALE GENOMIC DNA]</scope>
    <source>
        <strain evidence="1 2">11-1-1</strain>
    </source>
</reference>
<comment type="caution">
    <text evidence="1">The sequence shown here is derived from an EMBL/GenBank/DDBJ whole genome shotgun (WGS) entry which is preliminary data.</text>
</comment>
<name>A0ABW8KQN8_9BIFI</name>
<protein>
    <submittedName>
        <fullName evidence="1">Uncharacterized protein</fullName>
    </submittedName>
</protein>
<organism evidence="1 2">
    <name type="scientific">Bifidobacterium thermacidophilum</name>
    <dbReference type="NCBI Taxonomy" id="246618"/>
    <lineage>
        <taxon>Bacteria</taxon>
        <taxon>Bacillati</taxon>
        <taxon>Actinomycetota</taxon>
        <taxon>Actinomycetes</taxon>
        <taxon>Bifidobacteriales</taxon>
        <taxon>Bifidobacteriaceae</taxon>
        <taxon>Bifidobacterium</taxon>
    </lineage>
</organism>
<gene>
    <name evidence="1" type="ORF">OCH74_08360</name>
</gene>
<dbReference type="Proteomes" id="UP001620273">
    <property type="component" value="Unassembled WGS sequence"/>
</dbReference>
<dbReference type="EMBL" id="JAOQBW010000006">
    <property type="protein sequence ID" value="MFK3576857.1"/>
    <property type="molecule type" value="Genomic_DNA"/>
</dbReference>
<accession>A0ABW8KQN8</accession>
<evidence type="ECO:0000313" key="1">
    <source>
        <dbReference type="EMBL" id="MFK3576857.1"/>
    </source>
</evidence>
<evidence type="ECO:0000313" key="2">
    <source>
        <dbReference type="Proteomes" id="UP001620273"/>
    </source>
</evidence>
<dbReference type="RefSeq" id="WP_404441715.1">
    <property type="nucleotide sequence ID" value="NZ_JAOQBW010000006.1"/>
</dbReference>
<keyword evidence="2" id="KW-1185">Reference proteome</keyword>
<proteinExistence type="predicted"/>
<sequence>MSSINSLSESIGGTKCWRRIGAVGKPIGKLFGTAGTILMAADAVKTGTRTIIGYFLDSLKREAHDTFTQR</sequence>